<comment type="subcellular location">
    <subcellularLocation>
        <location evidence="7">Cytoplasm</location>
    </subcellularLocation>
</comment>
<evidence type="ECO:0000313" key="10">
    <source>
        <dbReference type="EMBL" id="GCE64023.1"/>
    </source>
</evidence>
<dbReference type="SUPFAM" id="SSF47781">
    <property type="entry name" value="RuvA domain 2-like"/>
    <property type="match status" value="1"/>
</dbReference>
<proteinExistence type="inferred from homology"/>
<keyword evidence="2 7" id="KW-0548">Nucleotidyltransferase</keyword>
<reference evidence="10 11" key="1">
    <citation type="submission" date="2019-01" db="EMBL/GenBank/DDBJ databases">
        <title>Draft genome sequences of Candidatus Mycoplasma haemohominis SWG34-3 identified from a patient with pyrexia, anemia and liver dysfunction.</title>
        <authorList>
            <person name="Sekizuka T."/>
            <person name="Hattori N."/>
            <person name="Katano H."/>
            <person name="Takuma T."/>
            <person name="Ito T."/>
            <person name="Arai N."/>
            <person name="Yanai R."/>
            <person name="Ishii S."/>
            <person name="Miura Y."/>
            <person name="Tokunaga T."/>
            <person name="Watanabe H."/>
            <person name="Nomura N."/>
            <person name="Eguchi J."/>
            <person name="Arai T."/>
            <person name="Hasegawa H."/>
            <person name="Nakamaki T."/>
            <person name="Wakita T."/>
            <person name="Niki Y."/>
            <person name="Kuroda M."/>
        </authorList>
    </citation>
    <scope>NUCLEOTIDE SEQUENCE [LARGE SCALE GENOMIC DNA]</scope>
    <source>
        <strain evidence="10">SWG34-3</strain>
    </source>
</reference>
<dbReference type="GO" id="GO:0003887">
    <property type="term" value="F:DNA-directed DNA polymerase activity"/>
    <property type="evidence" value="ECO:0007669"/>
    <property type="project" value="UniProtKB-UniRule"/>
</dbReference>
<feature type="domain" description="Polymerase/histidinol phosphatase N-terminal" evidence="9">
    <location>
        <begin position="288"/>
        <end position="355"/>
    </location>
</feature>
<comment type="caution">
    <text evidence="10">The sequence shown here is derived from an EMBL/GenBank/DDBJ whole genome shotgun (WGS) entry which is preliminary data.</text>
</comment>
<dbReference type="GO" id="GO:0003677">
    <property type="term" value="F:DNA binding"/>
    <property type="evidence" value="ECO:0007669"/>
    <property type="project" value="UniProtKB-UniRule"/>
</dbReference>
<dbReference type="InterPro" id="IPR012337">
    <property type="entry name" value="RNaseH-like_sf"/>
</dbReference>
<dbReference type="GO" id="GO:0008408">
    <property type="term" value="F:3'-5' exonuclease activity"/>
    <property type="evidence" value="ECO:0007669"/>
    <property type="project" value="UniProtKB-UniRule"/>
</dbReference>
<dbReference type="Pfam" id="PF14579">
    <property type="entry name" value="HHH_6"/>
    <property type="match status" value="1"/>
</dbReference>
<dbReference type="InterPro" id="IPR011708">
    <property type="entry name" value="DNA_pol3_alpha_NTPase_dom"/>
</dbReference>
<dbReference type="Gene3D" id="3.30.420.10">
    <property type="entry name" value="Ribonuclease H-like superfamily/Ribonuclease H"/>
    <property type="match status" value="1"/>
</dbReference>
<sequence>MKQKYAVRDKNFPKLFIEYLKIFNEKTWATFLSVCKTIKCSISEERKHIRFDFFLKDKKIPREVWTSLVSYCESSGNVDTLILKIAGLDWDVENVRKIINSILESKDIEVSIDEENENKLIVTPGDKERYEKFLDNNALLVKTFNYLFDRKVSFVFDKEYQDKEEEYVEREYKPVPKRRRIEGDFIEGEYCCFKLEERLDLQKKIKKFKVGITDFKNSYWLSIASKKPQDEIEKLYKSFEIDSWYKCKFSTNKDPRFASLIDGFLVEAVKVRDFDPVKPDESKYGKAYALCTHTKNSAFDGLYTAKELVREAVGRGHEVIGLTDSGSLQSYSEFESALKEAKIKGMYGVELEVVADKNPIIIGGYADNWLNRSTRIGDELCKTWDGETYSILDIETTGFNPLNDEIIQISVQKFRFKENKLEDVQKHFVKSKLKKKFDFLDLTDFSPIGTFDKYVKTINKKVSQKITDLTGISQKQIDEIGLDIVDVLKDLKEFVKGSIIVAHNGISFDIPFINAHLRKHKLGELEETVLDTLKLSHYLFQKEKFKSHALSALCKKASINYDDEQAHNASYDVTLLSRLLFTFMIPHLQVLDNFSISNNLKEINNYFWKKEPKNRNIWGDKALIYVKNQKGIKDIYKLVSLAHTDYYQDGVKIIRDEIDKVRKDRLIIVSNPFEGEIIQAILQDDRELFRSLASWYDYIAIPPISHFELEIKKQNITEEEVKGVIRKFIEWAKEDGCKWFFSYAVRYIDAEKDKQRYSVLVNIKGISGKRHYLYCYREQELRGVQPTFDFKYSDDFFEEYSFLWKNEKEKKAIIQESLDNQNLFIESCDSKLKVIKKTLHPPKVDKCSELLQEVCKERLMDIYGRKIDDFLKARYEQELKGLIENDFSVVYWVSYLLVKKSLEEGYLVGSRGSVGSSFIAFLMGISEVNPLPAHYFCRGCGHFELVPGWTESGFDLPEKKCPYCANKMLHDGHDIPFETFLGFGGDKVPDIDLNFSGEYQIKAHNFLKEYFGEDRVFRAGTIGAMAEKTAFSVVDEYEQELGLSLNKGTKLWLSSKIVDVKRTTGQHPGGILVIPEDKTIYDFTPINYPANDLTSEWYTTHFAFDDLHDALLKFDILGHDDPTALALLKKQTNFDPLKIPNQDPELIRMYRSCEAMGIKTGDLINGEETGALGLPEFGTVLTRKIIKACQPQTFADLMRISGFSHGIGVWKGNIELLVKDKEKYPLNKVITCRDDIMLYLIRAGLSTKDAFNITEDIRKGKGLKKQFEDLMREKGVPDWYINSSKNISYIFPKAHATAYVMMSWKIAYYKLYYPLSFYSSYFSTSVDSFDLEVLIKNDLNHVCEKYEELQKKLKSPSTKGSVKAKDKAKLVIYEVAYEFLLRGFKFANVCVNRSEFDVFVPIAGTKELRIPLKAVDGLGEHGAKTIIEGRKEGGLYRSIFDLQERANIKGVTIEKLRNHGIIPDEPDISKVIFDDEGELIK</sequence>
<dbReference type="PANTHER" id="PTHR32294:SF5">
    <property type="entry name" value="DNA POLYMERASE III POLC-TYPE"/>
    <property type="match status" value="1"/>
</dbReference>
<dbReference type="InterPro" id="IPR004805">
    <property type="entry name" value="DnaE2/DnaE/PolC"/>
</dbReference>
<dbReference type="Proteomes" id="UP000324831">
    <property type="component" value="Unassembled WGS sequence"/>
</dbReference>
<keyword evidence="4 7" id="KW-0269">Exonuclease</keyword>
<evidence type="ECO:0000256" key="3">
    <source>
        <dbReference type="ARBA" id="ARBA00022705"/>
    </source>
</evidence>
<dbReference type="InterPro" id="IPR003141">
    <property type="entry name" value="Pol/His_phosphatase_N"/>
</dbReference>
<dbReference type="Pfam" id="PF00929">
    <property type="entry name" value="RNase_T"/>
    <property type="match status" value="1"/>
</dbReference>
<dbReference type="SMART" id="SM00479">
    <property type="entry name" value="EXOIII"/>
    <property type="match status" value="1"/>
</dbReference>
<dbReference type="InterPro" id="IPR036397">
    <property type="entry name" value="RNaseH_sf"/>
</dbReference>
<evidence type="ECO:0000256" key="4">
    <source>
        <dbReference type="ARBA" id="ARBA00022839"/>
    </source>
</evidence>
<protein>
    <recommendedName>
        <fullName evidence="7">DNA polymerase III PolC-type</fullName>
        <shortName evidence="7">PolIII</shortName>
        <ecNumber evidence="7">2.7.7.7</ecNumber>
    </recommendedName>
</protein>
<dbReference type="InterPro" id="IPR029460">
    <property type="entry name" value="DNAPol_HHH"/>
</dbReference>
<dbReference type="SMART" id="SM00481">
    <property type="entry name" value="POLIIIAc"/>
    <property type="match status" value="1"/>
</dbReference>
<keyword evidence="1 7" id="KW-0808">Transferase</keyword>
<evidence type="ECO:0000256" key="1">
    <source>
        <dbReference type="ARBA" id="ARBA00022679"/>
    </source>
</evidence>
<evidence type="ECO:0000256" key="6">
    <source>
        <dbReference type="ARBA" id="ARBA00049244"/>
    </source>
</evidence>
<feature type="domain" description="Exonuclease" evidence="8">
    <location>
        <begin position="388"/>
        <end position="589"/>
    </location>
</feature>
<dbReference type="GO" id="GO:0006261">
    <property type="term" value="P:DNA-templated DNA replication"/>
    <property type="evidence" value="ECO:0007669"/>
    <property type="project" value="UniProtKB-UniRule"/>
</dbReference>
<evidence type="ECO:0000256" key="5">
    <source>
        <dbReference type="ARBA" id="ARBA00022932"/>
    </source>
</evidence>
<accession>A0A478FR90</accession>
<evidence type="ECO:0000313" key="11">
    <source>
        <dbReference type="Proteomes" id="UP000324831"/>
    </source>
</evidence>
<dbReference type="InterPro" id="IPR010994">
    <property type="entry name" value="RuvA_2-like"/>
</dbReference>
<gene>
    <name evidence="7 10" type="primary">polC</name>
    <name evidence="10" type="ORF">MHSWG343_10310</name>
</gene>
<dbReference type="Pfam" id="PF17657">
    <property type="entry name" value="DNA_pol3_finger"/>
    <property type="match status" value="1"/>
</dbReference>
<name>A0A478FR90_9MOLU</name>
<keyword evidence="7" id="KW-0963">Cytoplasm</keyword>
<dbReference type="HAMAP" id="MF_00356">
    <property type="entry name" value="DNApol_PolC"/>
    <property type="match status" value="1"/>
</dbReference>
<evidence type="ECO:0000256" key="2">
    <source>
        <dbReference type="ARBA" id="ARBA00022695"/>
    </source>
</evidence>
<dbReference type="Pfam" id="PF07733">
    <property type="entry name" value="DNA_pol3_alpha"/>
    <property type="match status" value="2"/>
</dbReference>
<keyword evidence="3 7" id="KW-0235">DNA replication</keyword>
<keyword evidence="7" id="KW-0378">Hydrolase</keyword>
<dbReference type="Gene3D" id="6.10.140.1510">
    <property type="match status" value="1"/>
</dbReference>
<evidence type="ECO:0000259" key="9">
    <source>
        <dbReference type="SMART" id="SM00481"/>
    </source>
</evidence>
<dbReference type="Gene3D" id="3.20.20.140">
    <property type="entry name" value="Metal-dependent hydrolases"/>
    <property type="match status" value="2"/>
</dbReference>
<dbReference type="SUPFAM" id="SSF53098">
    <property type="entry name" value="Ribonuclease H-like"/>
    <property type="match status" value="1"/>
</dbReference>
<dbReference type="EC" id="2.7.7.7" evidence="7"/>
<dbReference type="InterPro" id="IPR040982">
    <property type="entry name" value="DNA_pol3_finger"/>
</dbReference>
<dbReference type="InterPro" id="IPR044923">
    <property type="entry name" value="PolC_middle_finger_sf"/>
</dbReference>
<dbReference type="CDD" id="cd06127">
    <property type="entry name" value="DEDDh"/>
    <property type="match status" value="1"/>
</dbReference>
<dbReference type="Gene3D" id="3.30.1900.20">
    <property type="match status" value="1"/>
</dbReference>
<evidence type="ECO:0000259" key="8">
    <source>
        <dbReference type="SMART" id="SM00479"/>
    </source>
</evidence>
<dbReference type="InterPro" id="IPR006308">
    <property type="entry name" value="Pol_III_a_PolC-type_gram_pos"/>
</dbReference>
<comment type="function">
    <text evidence="7">Required for replicative DNA synthesis. This DNA polymerase also exhibits 3' to 5' exonuclease activity.</text>
</comment>
<dbReference type="SUPFAM" id="SSF89550">
    <property type="entry name" value="PHP domain-like"/>
    <property type="match status" value="1"/>
</dbReference>
<dbReference type="InterPro" id="IPR016195">
    <property type="entry name" value="Pol/histidinol_Pase-like"/>
</dbReference>
<dbReference type="PANTHER" id="PTHR32294">
    <property type="entry name" value="DNA POLYMERASE III SUBUNIT ALPHA"/>
    <property type="match status" value="1"/>
</dbReference>
<dbReference type="GO" id="GO:0005737">
    <property type="term" value="C:cytoplasm"/>
    <property type="evidence" value="ECO:0007669"/>
    <property type="project" value="UniProtKB-SubCell"/>
</dbReference>
<comment type="similarity">
    <text evidence="7">Belongs to the DNA polymerase type-C family. PolC subfamily.</text>
</comment>
<dbReference type="NCBIfam" id="NF001688">
    <property type="entry name" value="PRK00448.1"/>
    <property type="match status" value="1"/>
</dbReference>
<dbReference type="InterPro" id="IPR013520">
    <property type="entry name" value="Ribonucl_H"/>
</dbReference>
<dbReference type="Gene3D" id="1.10.150.700">
    <property type="entry name" value="PolC, middle finger domain"/>
    <property type="match status" value="1"/>
</dbReference>
<dbReference type="EMBL" id="BIMN01000008">
    <property type="protein sequence ID" value="GCE64023.1"/>
    <property type="molecule type" value="Genomic_DNA"/>
</dbReference>
<keyword evidence="7" id="KW-0540">Nuclease</keyword>
<keyword evidence="5 7" id="KW-0239">DNA-directed DNA polymerase</keyword>
<evidence type="ECO:0000256" key="7">
    <source>
        <dbReference type="HAMAP-Rule" id="MF_00356"/>
    </source>
</evidence>
<comment type="catalytic activity">
    <reaction evidence="6 7">
        <text>DNA(n) + a 2'-deoxyribonucleoside 5'-triphosphate = DNA(n+1) + diphosphate</text>
        <dbReference type="Rhea" id="RHEA:22508"/>
        <dbReference type="Rhea" id="RHEA-COMP:17339"/>
        <dbReference type="Rhea" id="RHEA-COMP:17340"/>
        <dbReference type="ChEBI" id="CHEBI:33019"/>
        <dbReference type="ChEBI" id="CHEBI:61560"/>
        <dbReference type="ChEBI" id="CHEBI:173112"/>
        <dbReference type="EC" id="2.7.7.7"/>
    </reaction>
</comment>
<dbReference type="Gene3D" id="1.10.150.870">
    <property type="match status" value="1"/>
</dbReference>
<dbReference type="NCBIfam" id="TIGR01405">
    <property type="entry name" value="polC_Gram_pos"/>
    <property type="match status" value="1"/>
</dbReference>
<organism evidence="10 11">
    <name type="scientific">Candidatus Mycoplasma haematohominis</name>
    <dbReference type="NCBI Taxonomy" id="1494318"/>
    <lineage>
        <taxon>Bacteria</taxon>
        <taxon>Bacillati</taxon>
        <taxon>Mycoplasmatota</taxon>
        <taxon>Mollicutes</taxon>
        <taxon>Mycoplasmataceae</taxon>
        <taxon>Mycoplasma</taxon>
    </lineage>
</organism>